<name>A0A9W7CNG4_9STRA</name>
<sequence length="117" mass="13042">MPSIAKIIESSVDSDKDLLKLARAVAVRVDQIVFKQYFDQSKNYSILNMGTPLIGGTHWVAVSNKDKQYFDPLALPPTDRHPKQLQTVPLPGTGPSIWTLWRLLLALVVLFAARKDG</sequence>
<keyword evidence="2" id="KW-1185">Reference proteome</keyword>
<dbReference type="EMBL" id="BSXW01001198">
    <property type="protein sequence ID" value="GMF34577.1"/>
    <property type="molecule type" value="Genomic_DNA"/>
</dbReference>
<reference evidence="1" key="1">
    <citation type="submission" date="2023-04" db="EMBL/GenBank/DDBJ databases">
        <title>Phytophthora lilii NBRC 32176.</title>
        <authorList>
            <person name="Ichikawa N."/>
            <person name="Sato H."/>
            <person name="Tonouchi N."/>
        </authorList>
    </citation>
    <scope>NUCLEOTIDE SEQUENCE</scope>
    <source>
        <strain evidence="1">NBRC 32176</strain>
    </source>
</reference>
<protein>
    <submittedName>
        <fullName evidence="1">Unnamed protein product</fullName>
    </submittedName>
</protein>
<gene>
    <name evidence="1" type="ORF">Plil01_001473000</name>
</gene>
<evidence type="ECO:0000313" key="1">
    <source>
        <dbReference type="EMBL" id="GMF34577.1"/>
    </source>
</evidence>
<dbReference type="Proteomes" id="UP001165083">
    <property type="component" value="Unassembled WGS sequence"/>
</dbReference>
<organism evidence="1 2">
    <name type="scientific">Phytophthora lilii</name>
    <dbReference type="NCBI Taxonomy" id="2077276"/>
    <lineage>
        <taxon>Eukaryota</taxon>
        <taxon>Sar</taxon>
        <taxon>Stramenopiles</taxon>
        <taxon>Oomycota</taxon>
        <taxon>Peronosporomycetes</taxon>
        <taxon>Peronosporales</taxon>
        <taxon>Peronosporaceae</taxon>
        <taxon>Phytophthora</taxon>
    </lineage>
</organism>
<proteinExistence type="predicted"/>
<evidence type="ECO:0000313" key="2">
    <source>
        <dbReference type="Proteomes" id="UP001165083"/>
    </source>
</evidence>
<dbReference type="AlphaFoldDB" id="A0A9W7CNG4"/>
<comment type="caution">
    <text evidence="1">The sequence shown here is derived from an EMBL/GenBank/DDBJ whole genome shotgun (WGS) entry which is preliminary data.</text>
</comment>
<accession>A0A9W7CNG4</accession>